<dbReference type="PANTHER" id="PTHR42771:SF2">
    <property type="entry name" value="IRON(3+)-HYDROXAMATE IMPORT ATP-BINDING PROTEIN FHUC"/>
    <property type="match status" value="1"/>
</dbReference>
<dbReference type="EMBL" id="DVMZ01000108">
    <property type="protein sequence ID" value="HIU59276.1"/>
    <property type="molecule type" value="Genomic_DNA"/>
</dbReference>
<organism evidence="7 8">
    <name type="scientific">Candidatus Scatosoma pullistercoris</name>
    <dbReference type="NCBI Taxonomy" id="2840934"/>
    <lineage>
        <taxon>Bacteria</taxon>
        <taxon>Bacillati</taxon>
        <taxon>Bacillota</taxon>
        <taxon>Clostridia</taxon>
        <taxon>Candidatus Scatosoma</taxon>
    </lineage>
</organism>
<sequence>MPYARTIQEIESMYGRELTVCSHGESFLEFFKSRVHPAGLYFLDEPESALSYENQYRLAYFIRERAKEGCQFFIATHSPVIPLIPGAEIFQLKDGGAEKKTFDELTDIAFLRMFLARKGEKMFD</sequence>
<keyword evidence="5" id="KW-0472">Membrane</keyword>
<keyword evidence="3" id="KW-1003">Cell membrane</keyword>
<proteinExistence type="predicted"/>
<evidence type="ECO:0000256" key="1">
    <source>
        <dbReference type="ARBA" id="ARBA00004202"/>
    </source>
</evidence>
<name>A0A9D1MFI4_9FIRM</name>
<keyword evidence="4" id="KW-0406">Ion transport</keyword>
<dbReference type="Proteomes" id="UP000824081">
    <property type="component" value="Unassembled WGS sequence"/>
</dbReference>
<evidence type="ECO:0000259" key="6">
    <source>
        <dbReference type="Pfam" id="PF13304"/>
    </source>
</evidence>
<comment type="caution">
    <text evidence="7">The sequence shown here is derived from an EMBL/GenBank/DDBJ whole genome shotgun (WGS) entry which is preliminary data.</text>
</comment>
<dbReference type="GO" id="GO:0005524">
    <property type="term" value="F:ATP binding"/>
    <property type="evidence" value="ECO:0007669"/>
    <property type="project" value="InterPro"/>
</dbReference>
<keyword evidence="2" id="KW-0813">Transport</keyword>
<dbReference type="InterPro" id="IPR003959">
    <property type="entry name" value="ATPase_AAA_core"/>
</dbReference>
<evidence type="ECO:0000256" key="2">
    <source>
        <dbReference type="ARBA" id="ARBA00022448"/>
    </source>
</evidence>
<accession>A0A9D1MFI4</accession>
<dbReference type="SUPFAM" id="SSF52540">
    <property type="entry name" value="P-loop containing nucleoside triphosphate hydrolases"/>
    <property type="match status" value="1"/>
</dbReference>
<dbReference type="Gene3D" id="3.40.50.300">
    <property type="entry name" value="P-loop containing nucleotide triphosphate hydrolases"/>
    <property type="match status" value="1"/>
</dbReference>
<dbReference type="Pfam" id="PF13304">
    <property type="entry name" value="AAA_21"/>
    <property type="match status" value="1"/>
</dbReference>
<dbReference type="GO" id="GO:0006811">
    <property type="term" value="P:monoatomic ion transport"/>
    <property type="evidence" value="ECO:0007669"/>
    <property type="project" value="UniProtKB-KW"/>
</dbReference>
<dbReference type="InterPro" id="IPR051535">
    <property type="entry name" value="Siderophore_ABC-ATPase"/>
</dbReference>
<evidence type="ECO:0000256" key="4">
    <source>
        <dbReference type="ARBA" id="ARBA00023065"/>
    </source>
</evidence>
<dbReference type="GO" id="GO:0005886">
    <property type="term" value="C:plasma membrane"/>
    <property type="evidence" value="ECO:0007669"/>
    <property type="project" value="UniProtKB-SubCell"/>
</dbReference>
<reference evidence="7" key="1">
    <citation type="submission" date="2020-10" db="EMBL/GenBank/DDBJ databases">
        <authorList>
            <person name="Gilroy R."/>
        </authorList>
    </citation>
    <scope>NUCLEOTIDE SEQUENCE</scope>
    <source>
        <strain evidence="7">11687</strain>
    </source>
</reference>
<dbReference type="GO" id="GO:0016887">
    <property type="term" value="F:ATP hydrolysis activity"/>
    <property type="evidence" value="ECO:0007669"/>
    <property type="project" value="InterPro"/>
</dbReference>
<dbReference type="PANTHER" id="PTHR42771">
    <property type="entry name" value="IRON(3+)-HYDROXAMATE IMPORT ATP-BINDING PROTEIN FHUC"/>
    <property type="match status" value="1"/>
</dbReference>
<dbReference type="AlphaFoldDB" id="A0A9D1MFI4"/>
<evidence type="ECO:0000313" key="7">
    <source>
        <dbReference type="EMBL" id="HIU59276.1"/>
    </source>
</evidence>
<evidence type="ECO:0000256" key="3">
    <source>
        <dbReference type="ARBA" id="ARBA00022475"/>
    </source>
</evidence>
<feature type="domain" description="ATPase AAA-type core" evidence="6">
    <location>
        <begin position="34"/>
        <end position="81"/>
    </location>
</feature>
<comment type="subcellular location">
    <subcellularLocation>
        <location evidence="1">Cell membrane</location>
        <topology evidence="1">Peripheral membrane protein</topology>
    </subcellularLocation>
</comment>
<reference evidence="7" key="2">
    <citation type="journal article" date="2021" name="PeerJ">
        <title>Extensive microbial diversity within the chicken gut microbiome revealed by metagenomics and culture.</title>
        <authorList>
            <person name="Gilroy R."/>
            <person name="Ravi A."/>
            <person name="Getino M."/>
            <person name="Pursley I."/>
            <person name="Horton D.L."/>
            <person name="Alikhan N.F."/>
            <person name="Baker D."/>
            <person name="Gharbi K."/>
            <person name="Hall N."/>
            <person name="Watson M."/>
            <person name="Adriaenssens E.M."/>
            <person name="Foster-Nyarko E."/>
            <person name="Jarju S."/>
            <person name="Secka A."/>
            <person name="Antonio M."/>
            <person name="Oren A."/>
            <person name="Chaudhuri R.R."/>
            <person name="La Ragione R."/>
            <person name="Hildebrand F."/>
            <person name="Pallen M.J."/>
        </authorList>
    </citation>
    <scope>NUCLEOTIDE SEQUENCE</scope>
    <source>
        <strain evidence="7">11687</strain>
    </source>
</reference>
<dbReference type="InterPro" id="IPR027417">
    <property type="entry name" value="P-loop_NTPase"/>
</dbReference>
<protein>
    <submittedName>
        <fullName evidence="7">AAA family ATPase</fullName>
    </submittedName>
</protein>
<gene>
    <name evidence="7" type="ORF">IAC57_04140</name>
</gene>
<evidence type="ECO:0000313" key="8">
    <source>
        <dbReference type="Proteomes" id="UP000824081"/>
    </source>
</evidence>
<evidence type="ECO:0000256" key="5">
    <source>
        <dbReference type="ARBA" id="ARBA00023136"/>
    </source>
</evidence>